<keyword evidence="4 6" id="KW-0804">Transcription</keyword>
<evidence type="ECO:0000259" key="8">
    <source>
        <dbReference type="PROSITE" id="PS51754"/>
    </source>
</evidence>
<gene>
    <name evidence="9" type="ORF">QYE76_014529</name>
</gene>
<dbReference type="NCBIfam" id="TIGR01568">
    <property type="entry name" value="A_thal_3678"/>
    <property type="match status" value="1"/>
</dbReference>
<accession>A0AAD8X893</accession>
<evidence type="ECO:0000256" key="6">
    <source>
        <dbReference type="RuleBase" id="RU367028"/>
    </source>
</evidence>
<proteinExistence type="predicted"/>
<dbReference type="PANTHER" id="PTHR33057:SF32">
    <property type="entry name" value="TRANSCRIPTION REPRESSOR"/>
    <property type="match status" value="1"/>
</dbReference>
<organism evidence="9 10">
    <name type="scientific">Lolium multiflorum</name>
    <name type="common">Italian ryegrass</name>
    <name type="synonym">Lolium perenne subsp. multiflorum</name>
    <dbReference type="NCBI Taxonomy" id="4521"/>
    <lineage>
        <taxon>Eukaryota</taxon>
        <taxon>Viridiplantae</taxon>
        <taxon>Streptophyta</taxon>
        <taxon>Embryophyta</taxon>
        <taxon>Tracheophyta</taxon>
        <taxon>Spermatophyta</taxon>
        <taxon>Magnoliopsida</taxon>
        <taxon>Liliopsida</taxon>
        <taxon>Poales</taxon>
        <taxon>Poaceae</taxon>
        <taxon>BOP clade</taxon>
        <taxon>Pooideae</taxon>
        <taxon>Poodae</taxon>
        <taxon>Poeae</taxon>
        <taxon>Poeae Chloroplast Group 2 (Poeae type)</taxon>
        <taxon>Loliodinae</taxon>
        <taxon>Loliinae</taxon>
        <taxon>Lolium</taxon>
    </lineage>
</organism>
<keyword evidence="3 6" id="KW-0805">Transcription regulation</keyword>
<keyword evidence="5 6" id="KW-0539">Nucleus</keyword>
<evidence type="ECO:0000256" key="1">
    <source>
        <dbReference type="ARBA" id="ARBA00004123"/>
    </source>
</evidence>
<dbReference type="EMBL" id="JAUUTY010000001">
    <property type="protein sequence ID" value="KAK1697832.1"/>
    <property type="molecule type" value="Genomic_DNA"/>
</dbReference>
<reference evidence="9" key="1">
    <citation type="submission" date="2023-07" db="EMBL/GenBank/DDBJ databases">
        <title>A chromosome-level genome assembly of Lolium multiflorum.</title>
        <authorList>
            <person name="Chen Y."/>
            <person name="Copetti D."/>
            <person name="Kolliker R."/>
            <person name="Studer B."/>
        </authorList>
    </citation>
    <scope>NUCLEOTIDE SEQUENCE</scope>
    <source>
        <strain evidence="9">02402/16</strain>
        <tissue evidence="9">Leaf</tissue>
    </source>
</reference>
<dbReference type="PROSITE" id="PS51754">
    <property type="entry name" value="OVATE"/>
    <property type="match status" value="1"/>
</dbReference>
<evidence type="ECO:0000256" key="4">
    <source>
        <dbReference type="ARBA" id="ARBA00023163"/>
    </source>
</evidence>
<evidence type="ECO:0000313" key="10">
    <source>
        <dbReference type="Proteomes" id="UP001231189"/>
    </source>
</evidence>
<keyword evidence="2 6" id="KW-0678">Repressor</keyword>
<dbReference type="InterPro" id="IPR038933">
    <property type="entry name" value="Ovate"/>
</dbReference>
<evidence type="ECO:0000256" key="2">
    <source>
        <dbReference type="ARBA" id="ARBA00022491"/>
    </source>
</evidence>
<dbReference type="AlphaFoldDB" id="A0AAD8X893"/>
<dbReference type="Proteomes" id="UP001231189">
    <property type="component" value="Unassembled WGS sequence"/>
</dbReference>
<comment type="caution">
    <text evidence="9">The sequence shown here is derived from an EMBL/GenBank/DDBJ whole genome shotgun (WGS) entry which is preliminary data.</text>
</comment>
<dbReference type="GO" id="GO:0045892">
    <property type="term" value="P:negative regulation of DNA-templated transcription"/>
    <property type="evidence" value="ECO:0007669"/>
    <property type="project" value="UniProtKB-UniRule"/>
</dbReference>
<feature type="domain" description="OVATE" evidence="8">
    <location>
        <begin position="157"/>
        <end position="216"/>
    </location>
</feature>
<comment type="subcellular location">
    <subcellularLocation>
        <location evidence="1 6">Nucleus</location>
    </subcellularLocation>
</comment>
<keyword evidence="10" id="KW-1185">Reference proteome</keyword>
<dbReference type="PANTHER" id="PTHR33057">
    <property type="entry name" value="TRANSCRIPTION REPRESSOR OFP7-RELATED"/>
    <property type="match status" value="1"/>
</dbReference>
<evidence type="ECO:0000256" key="7">
    <source>
        <dbReference type="SAM" id="MobiDB-lite"/>
    </source>
</evidence>
<feature type="compositionally biased region" description="Low complexity" evidence="7">
    <location>
        <begin position="68"/>
        <end position="82"/>
    </location>
</feature>
<dbReference type="InterPro" id="IPR006458">
    <property type="entry name" value="Ovate_C"/>
</dbReference>
<comment type="function">
    <text evidence="6">Transcriptional repressor that regulates multiple aspects of plant growth and development.</text>
</comment>
<evidence type="ECO:0000256" key="3">
    <source>
        <dbReference type="ARBA" id="ARBA00023015"/>
    </source>
</evidence>
<dbReference type="GO" id="GO:0005634">
    <property type="term" value="C:nucleus"/>
    <property type="evidence" value="ECO:0007669"/>
    <property type="project" value="UniProtKB-SubCell"/>
</dbReference>
<evidence type="ECO:0000313" key="9">
    <source>
        <dbReference type="EMBL" id="KAK1697832.1"/>
    </source>
</evidence>
<name>A0AAD8X893_LOLMU</name>
<evidence type="ECO:0000256" key="5">
    <source>
        <dbReference type="ARBA" id="ARBA00023242"/>
    </source>
</evidence>
<sequence>MPLLSGARGGGGRSRRSGDGFLLPRQPPVVVDVGCNCRPPRVLSSLYSSLASRVRGRGGGSRPKSPHAASSSSTATTAFTSSTATHATTATTVSSVDDSWGVATYGRNTLFEDDVEARRRRRSTRRRRRRRSCGGRGVAVMMTRGDENEEEAAAVAVEVESAAPYEDFRESMVAMVVEKEMYAWEDLNALLHGFLSLNSPRHHPLILHAFADLWAPRAGLFCPPSPCRGL</sequence>
<feature type="region of interest" description="Disordered" evidence="7">
    <location>
        <begin position="1"/>
        <end position="25"/>
    </location>
</feature>
<protein>
    <recommendedName>
        <fullName evidence="6">Transcription repressor</fullName>
    </recommendedName>
    <alternativeName>
        <fullName evidence="6">Ovate family protein</fullName>
    </alternativeName>
</protein>
<feature type="region of interest" description="Disordered" evidence="7">
    <location>
        <begin position="53"/>
        <end position="82"/>
    </location>
</feature>
<dbReference type="Pfam" id="PF04844">
    <property type="entry name" value="Ovate"/>
    <property type="match status" value="1"/>
</dbReference>